<protein>
    <submittedName>
        <fullName evidence="7">TetR/AcrR family transcriptional regulator</fullName>
    </submittedName>
</protein>
<accession>A0A563ERA7</accession>
<dbReference type="InterPro" id="IPR009057">
    <property type="entry name" value="Homeodomain-like_sf"/>
</dbReference>
<dbReference type="PANTHER" id="PTHR30055:SF151">
    <property type="entry name" value="TRANSCRIPTIONAL REGULATORY PROTEIN"/>
    <property type="match status" value="1"/>
</dbReference>
<organism evidence="7 8">
    <name type="scientific">Lentzea tibetensis</name>
    <dbReference type="NCBI Taxonomy" id="2591470"/>
    <lineage>
        <taxon>Bacteria</taxon>
        <taxon>Bacillati</taxon>
        <taxon>Actinomycetota</taxon>
        <taxon>Actinomycetes</taxon>
        <taxon>Pseudonocardiales</taxon>
        <taxon>Pseudonocardiaceae</taxon>
        <taxon>Lentzea</taxon>
    </lineage>
</organism>
<dbReference type="AlphaFoldDB" id="A0A563ERA7"/>
<dbReference type="SUPFAM" id="SSF48498">
    <property type="entry name" value="Tetracyclin repressor-like, C-terminal domain"/>
    <property type="match status" value="1"/>
</dbReference>
<dbReference type="PRINTS" id="PR00455">
    <property type="entry name" value="HTHTETR"/>
</dbReference>
<dbReference type="Pfam" id="PF00440">
    <property type="entry name" value="TetR_N"/>
    <property type="match status" value="1"/>
</dbReference>
<evidence type="ECO:0000256" key="2">
    <source>
        <dbReference type="ARBA" id="ARBA00023125"/>
    </source>
</evidence>
<keyword evidence="3" id="KW-0804">Transcription</keyword>
<feature type="region of interest" description="Disordered" evidence="5">
    <location>
        <begin position="1"/>
        <end position="22"/>
    </location>
</feature>
<evidence type="ECO:0000256" key="3">
    <source>
        <dbReference type="ARBA" id="ARBA00023163"/>
    </source>
</evidence>
<dbReference type="Gene3D" id="1.10.357.10">
    <property type="entry name" value="Tetracycline Repressor, domain 2"/>
    <property type="match status" value="1"/>
</dbReference>
<keyword evidence="8" id="KW-1185">Reference proteome</keyword>
<evidence type="ECO:0000313" key="7">
    <source>
        <dbReference type="EMBL" id="TWP50199.1"/>
    </source>
</evidence>
<keyword evidence="2 4" id="KW-0238">DNA-binding</keyword>
<keyword evidence="1" id="KW-0805">Transcription regulation</keyword>
<evidence type="ECO:0000313" key="8">
    <source>
        <dbReference type="Proteomes" id="UP000316639"/>
    </source>
</evidence>
<dbReference type="SUPFAM" id="SSF46689">
    <property type="entry name" value="Homeodomain-like"/>
    <property type="match status" value="1"/>
</dbReference>
<dbReference type="PANTHER" id="PTHR30055">
    <property type="entry name" value="HTH-TYPE TRANSCRIPTIONAL REGULATOR RUTR"/>
    <property type="match status" value="1"/>
</dbReference>
<evidence type="ECO:0000256" key="4">
    <source>
        <dbReference type="PROSITE-ProRule" id="PRU00335"/>
    </source>
</evidence>
<dbReference type="InterPro" id="IPR050109">
    <property type="entry name" value="HTH-type_TetR-like_transc_reg"/>
</dbReference>
<dbReference type="InterPro" id="IPR041478">
    <property type="entry name" value="TetR_C_27"/>
</dbReference>
<dbReference type="Proteomes" id="UP000316639">
    <property type="component" value="Unassembled WGS sequence"/>
</dbReference>
<name>A0A563ERA7_9PSEU</name>
<dbReference type="InterPro" id="IPR023772">
    <property type="entry name" value="DNA-bd_HTH_TetR-type_CS"/>
</dbReference>
<dbReference type="EMBL" id="VOBR01000013">
    <property type="protein sequence ID" value="TWP50199.1"/>
    <property type="molecule type" value="Genomic_DNA"/>
</dbReference>
<feature type="DNA-binding region" description="H-T-H motif" evidence="4">
    <location>
        <begin position="61"/>
        <end position="80"/>
    </location>
</feature>
<evidence type="ECO:0000256" key="1">
    <source>
        <dbReference type="ARBA" id="ARBA00023015"/>
    </source>
</evidence>
<dbReference type="PROSITE" id="PS50977">
    <property type="entry name" value="HTH_TETR_2"/>
    <property type="match status" value="1"/>
</dbReference>
<gene>
    <name evidence="7" type="ORF">FKR81_21025</name>
</gene>
<sequence length="227" mass="25301">MTSRASRPWCRATRRRGSGTRPRRWRTWTARGENVAEALTAEHILSTTEDVLRRYGPAKATVVDVARALGVSHGSVYRHFPTKAALREAVTERWLDQAHAGLADIAEATTPAPDRLRDWLRALFDSKRRKALGDPELFATFDVLAKENSDVIAEHIADLVGQLAKIVADGVKSKHFKTKDVQRTALAVFSATDRFHNPAHAREWTEPDVEDAFDAVCDLVIRGLAAR</sequence>
<dbReference type="InterPro" id="IPR036271">
    <property type="entry name" value="Tet_transcr_reg_TetR-rel_C_sf"/>
</dbReference>
<dbReference type="PROSITE" id="PS01081">
    <property type="entry name" value="HTH_TETR_1"/>
    <property type="match status" value="1"/>
</dbReference>
<evidence type="ECO:0000256" key="5">
    <source>
        <dbReference type="SAM" id="MobiDB-lite"/>
    </source>
</evidence>
<dbReference type="GO" id="GO:0003700">
    <property type="term" value="F:DNA-binding transcription factor activity"/>
    <property type="evidence" value="ECO:0007669"/>
    <property type="project" value="TreeGrafter"/>
</dbReference>
<comment type="caution">
    <text evidence="7">The sequence shown here is derived from an EMBL/GenBank/DDBJ whole genome shotgun (WGS) entry which is preliminary data.</text>
</comment>
<evidence type="ECO:0000259" key="6">
    <source>
        <dbReference type="PROSITE" id="PS50977"/>
    </source>
</evidence>
<feature type="domain" description="HTH tetR-type" evidence="6">
    <location>
        <begin position="38"/>
        <end position="98"/>
    </location>
</feature>
<proteinExistence type="predicted"/>
<dbReference type="GO" id="GO:0000976">
    <property type="term" value="F:transcription cis-regulatory region binding"/>
    <property type="evidence" value="ECO:0007669"/>
    <property type="project" value="TreeGrafter"/>
</dbReference>
<dbReference type="OrthoDB" id="9802498at2"/>
<dbReference type="InterPro" id="IPR001647">
    <property type="entry name" value="HTH_TetR"/>
</dbReference>
<feature type="compositionally biased region" description="Basic residues" evidence="5">
    <location>
        <begin position="12"/>
        <end position="22"/>
    </location>
</feature>
<reference evidence="7 8" key="1">
    <citation type="submission" date="2019-07" db="EMBL/GenBank/DDBJ databases">
        <title>Lentzea xizangensis sp. nov., isolated from Qinghai-Tibetan Plateau Soils.</title>
        <authorList>
            <person name="Huang J."/>
        </authorList>
    </citation>
    <scope>NUCLEOTIDE SEQUENCE [LARGE SCALE GENOMIC DNA]</scope>
    <source>
        <strain evidence="7 8">FXJ1.1311</strain>
    </source>
</reference>
<dbReference type="Pfam" id="PF17935">
    <property type="entry name" value="TetR_C_27"/>
    <property type="match status" value="1"/>
</dbReference>